<protein>
    <recommendedName>
        <fullName evidence="1">Metallo-beta-lactamase domain-containing protein</fullName>
    </recommendedName>
</protein>
<evidence type="ECO:0000313" key="2">
    <source>
        <dbReference type="EMBL" id="GHA43720.1"/>
    </source>
</evidence>
<dbReference type="Proteomes" id="UP000610456">
    <property type="component" value="Unassembled WGS sequence"/>
</dbReference>
<dbReference type="PANTHER" id="PTHR42663:SF6">
    <property type="entry name" value="HYDROLASE C777.06C-RELATED"/>
    <property type="match status" value="1"/>
</dbReference>
<evidence type="ECO:0000259" key="1">
    <source>
        <dbReference type="Pfam" id="PF12706"/>
    </source>
</evidence>
<proteinExistence type="predicted"/>
<dbReference type="AlphaFoldDB" id="A0A918SHB8"/>
<dbReference type="PANTHER" id="PTHR42663">
    <property type="entry name" value="HYDROLASE C777.06C-RELATED-RELATED"/>
    <property type="match status" value="1"/>
</dbReference>
<keyword evidence="3" id="KW-1185">Reference proteome</keyword>
<dbReference type="SUPFAM" id="SSF56281">
    <property type="entry name" value="Metallo-hydrolase/oxidoreductase"/>
    <property type="match status" value="1"/>
</dbReference>
<feature type="domain" description="Metallo-beta-lactamase" evidence="1">
    <location>
        <begin position="44"/>
        <end position="191"/>
    </location>
</feature>
<reference evidence="2" key="2">
    <citation type="submission" date="2020-09" db="EMBL/GenBank/DDBJ databases">
        <authorList>
            <person name="Sun Q."/>
            <person name="Kim S."/>
        </authorList>
    </citation>
    <scope>NUCLEOTIDE SEQUENCE</scope>
    <source>
        <strain evidence="2">KCTC 12719</strain>
    </source>
</reference>
<name>A0A918SHB8_9FLAO</name>
<dbReference type="InterPro" id="IPR036866">
    <property type="entry name" value="RibonucZ/Hydroxyglut_hydro"/>
</dbReference>
<evidence type="ECO:0000313" key="3">
    <source>
        <dbReference type="Proteomes" id="UP000610456"/>
    </source>
</evidence>
<gene>
    <name evidence="2" type="ORF">GCM10007103_26120</name>
</gene>
<dbReference type="Pfam" id="PF12706">
    <property type="entry name" value="Lactamase_B_2"/>
    <property type="match status" value="1"/>
</dbReference>
<reference evidence="2" key="1">
    <citation type="journal article" date="2014" name="Int. J. Syst. Evol. Microbiol.">
        <title>Complete genome sequence of Corynebacterium casei LMG S-19264T (=DSM 44701T), isolated from a smear-ripened cheese.</title>
        <authorList>
            <consortium name="US DOE Joint Genome Institute (JGI-PGF)"/>
            <person name="Walter F."/>
            <person name="Albersmeier A."/>
            <person name="Kalinowski J."/>
            <person name="Ruckert C."/>
        </authorList>
    </citation>
    <scope>NUCLEOTIDE SEQUENCE</scope>
    <source>
        <strain evidence="2">KCTC 12719</strain>
    </source>
</reference>
<dbReference type="EMBL" id="BMXB01000012">
    <property type="protein sequence ID" value="GHA43720.1"/>
    <property type="molecule type" value="Genomic_DNA"/>
</dbReference>
<sequence>MKIEFLGTRGKVEPSAPKYRHHTGFLIDKKILIDVGEKQFMNRNPEAVVFTHFHPDHGYFISEDEKFNPGIPHYGPQEHPLIPDLQVITNKFTIKGYTFTPIPVIHAFKLKSLGYVVEKDDRKIFFTGDVAWIEKAHLAEIKGLDLIITEATMINKGGRINRKKDKIFGHTGVPDLVRIFSPLTKKIVFTHFGDWFFEDVESSLKRLGEFSSTELEIIPAHDGFQISI</sequence>
<dbReference type="RefSeq" id="WP_189605216.1">
    <property type="nucleotide sequence ID" value="NZ_BMXB01000012.1"/>
</dbReference>
<accession>A0A918SHB8</accession>
<organism evidence="2 3">
    <name type="scientific">Salinimicrobium marinum</name>
    <dbReference type="NCBI Taxonomy" id="680283"/>
    <lineage>
        <taxon>Bacteria</taxon>
        <taxon>Pseudomonadati</taxon>
        <taxon>Bacteroidota</taxon>
        <taxon>Flavobacteriia</taxon>
        <taxon>Flavobacteriales</taxon>
        <taxon>Flavobacteriaceae</taxon>
        <taxon>Salinimicrobium</taxon>
    </lineage>
</organism>
<dbReference type="Gene3D" id="3.60.15.10">
    <property type="entry name" value="Ribonuclease Z/Hydroxyacylglutathione hydrolase-like"/>
    <property type="match status" value="1"/>
</dbReference>
<dbReference type="InterPro" id="IPR001279">
    <property type="entry name" value="Metallo-B-lactamas"/>
</dbReference>
<comment type="caution">
    <text evidence="2">The sequence shown here is derived from an EMBL/GenBank/DDBJ whole genome shotgun (WGS) entry which is preliminary data.</text>
</comment>